<dbReference type="CDD" id="cd06577">
    <property type="entry name" value="PASTA_pknB"/>
    <property type="match status" value="2"/>
</dbReference>
<feature type="domain" description="PASTA" evidence="2">
    <location>
        <begin position="58"/>
        <end position="127"/>
    </location>
</feature>
<evidence type="ECO:0000259" key="2">
    <source>
        <dbReference type="PROSITE" id="PS51178"/>
    </source>
</evidence>
<gene>
    <name evidence="3" type="ORF">LZ495_07490</name>
</gene>
<dbReference type="EMBL" id="JAKFHA010000003">
    <property type="protein sequence ID" value="MCF2527059.1"/>
    <property type="molecule type" value="Genomic_DNA"/>
</dbReference>
<reference evidence="3" key="1">
    <citation type="submission" date="2022-01" db="EMBL/GenBank/DDBJ databases">
        <title>Genome-Based Taxonomic Classification of the Phylum Actinobacteria.</title>
        <authorList>
            <person name="Gao Y."/>
        </authorList>
    </citation>
    <scope>NUCLEOTIDE SEQUENCE</scope>
    <source>
        <strain evidence="3">KLBMP 8922</strain>
    </source>
</reference>
<dbReference type="AlphaFoldDB" id="A0AA41PWE4"/>
<keyword evidence="4" id="KW-1185">Reference proteome</keyword>
<proteinExistence type="predicted"/>
<accession>A0AA41PWE4</accession>
<feature type="region of interest" description="Disordered" evidence="1">
    <location>
        <begin position="28"/>
        <end position="47"/>
    </location>
</feature>
<protein>
    <submittedName>
        <fullName evidence="3">PASTA domain-containing protein</fullName>
    </submittedName>
</protein>
<dbReference type="Proteomes" id="UP001165378">
    <property type="component" value="Unassembled WGS sequence"/>
</dbReference>
<comment type="caution">
    <text evidence="3">The sequence shown here is derived from an EMBL/GenBank/DDBJ whole genome shotgun (WGS) entry which is preliminary data.</text>
</comment>
<evidence type="ECO:0000256" key="1">
    <source>
        <dbReference type="SAM" id="MobiDB-lite"/>
    </source>
</evidence>
<evidence type="ECO:0000313" key="3">
    <source>
        <dbReference type="EMBL" id="MCF2527059.1"/>
    </source>
</evidence>
<dbReference type="Gene3D" id="3.30.10.20">
    <property type="match status" value="2"/>
</dbReference>
<dbReference type="InterPro" id="IPR005543">
    <property type="entry name" value="PASTA_dom"/>
</dbReference>
<name>A0AA41PWE4_9ACTN</name>
<dbReference type="SMART" id="SM00740">
    <property type="entry name" value="PASTA"/>
    <property type="match status" value="2"/>
</dbReference>
<feature type="compositionally biased region" description="Polar residues" evidence="1">
    <location>
        <begin position="33"/>
        <end position="43"/>
    </location>
</feature>
<dbReference type="Pfam" id="PF03793">
    <property type="entry name" value="PASTA"/>
    <property type="match status" value="2"/>
</dbReference>
<sequence>MGATYDQAAARLTAAGFTVARTDVVSTRPAGSVTATNPASGTQLPGGAKVTVSVAKPGATQATMPDLRGSRPRDAITAVEAAGLTLDPVWRATYVDPYWDNCRFLYSTPPAGTAVARGTQVSLQYGCG</sequence>
<feature type="domain" description="PASTA" evidence="2">
    <location>
        <begin position="1"/>
        <end position="56"/>
    </location>
</feature>
<organism evidence="3 4">
    <name type="scientific">Yinghuangia soli</name>
    <dbReference type="NCBI Taxonomy" id="2908204"/>
    <lineage>
        <taxon>Bacteria</taxon>
        <taxon>Bacillati</taxon>
        <taxon>Actinomycetota</taxon>
        <taxon>Actinomycetes</taxon>
        <taxon>Kitasatosporales</taxon>
        <taxon>Streptomycetaceae</taxon>
        <taxon>Yinghuangia</taxon>
    </lineage>
</organism>
<evidence type="ECO:0000313" key="4">
    <source>
        <dbReference type="Proteomes" id="UP001165378"/>
    </source>
</evidence>
<dbReference type="PROSITE" id="PS51178">
    <property type="entry name" value="PASTA"/>
    <property type="match status" value="2"/>
</dbReference>